<dbReference type="InterPro" id="IPR029903">
    <property type="entry name" value="RmlD-like-bd"/>
</dbReference>
<comment type="function">
    <text evidence="2">Catalyzes the reduction of dTDP-6-deoxy-L-lyxo-4-hexulose to yield dTDP-L-rhamnose.</text>
</comment>
<dbReference type="GO" id="GO:0008831">
    <property type="term" value="F:dTDP-4-dehydrorhamnose reductase activity"/>
    <property type="evidence" value="ECO:0007669"/>
    <property type="project" value="UniProtKB-EC"/>
</dbReference>
<protein>
    <recommendedName>
        <fullName evidence="2">dTDP-4-dehydrorhamnose reductase</fullName>
        <ecNumber evidence="2">1.1.1.133</ecNumber>
    </recommendedName>
</protein>
<reference evidence="4 5" key="1">
    <citation type="submission" date="2023-07" db="EMBL/GenBank/DDBJ databases">
        <title>Genomic Encyclopedia of Type Strains, Phase IV (KMG-IV): sequencing the most valuable type-strain genomes for metagenomic binning, comparative biology and taxonomic classification.</title>
        <authorList>
            <person name="Goeker M."/>
        </authorList>
    </citation>
    <scope>NUCLEOTIDE SEQUENCE [LARGE SCALE GENOMIC DNA]</scope>
    <source>
        <strain evidence="4 5">DSM 15049</strain>
    </source>
</reference>
<dbReference type="SUPFAM" id="SSF51735">
    <property type="entry name" value="NAD(P)-binding Rossmann-fold domains"/>
    <property type="match status" value="1"/>
</dbReference>
<dbReference type="InterPro" id="IPR036291">
    <property type="entry name" value="NAD(P)-bd_dom_sf"/>
</dbReference>
<dbReference type="Proteomes" id="UP001232584">
    <property type="component" value="Unassembled WGS sequence"/>
</dbReference>
<comment type="similarity">
    <text evidence="1 2">Belongs to the dTDP-4-dehydrorhamnose reductase family.</text>
</comment>
<dbReference type="InterPro" id="IPR005913">
    <property type="entry name" value="dTDP_dehydrorham_reduct"/>
</dbReference>
<organism evidence="4 5">
    <name type="scientific">Paraclostridium ghonii</name>
    <dbReference type="NCBI Taxonomy" id="29358"/>
    <lineage>
        <taxon>Bacteria</taxon>
        <taxon>Bacillati</taxon>
        <taxon>Bacillota</taxon>
        <taxon>Clostridia</taxon>
        <taxon>Peptostreptococcales</taxon>
        <taxon>Peptostreptococcaceae</taxon>
        <taxon>Paraclostridium</taxon>
    </lineage>
</organism>
<keyword evidence="5" id="KW-1185">Reference proteome</keyword>
<dbReference type="Gene3D" id="3.90.25.10">
    <property type="entry name" value="UDP-galactose 4-epimerase, domain 1"/>
    <property type="match status" value="1"/>
</dbReference>
<evidence type="ECO:0000256" key="1">
    <source>
        <dbReference type="ARBA" id="ARBA00010944"/>
    </source>
</evidence>
<name>A0ABU0MXE4_9FIRM</name>
<dbReference type="Gene3D" id="3.40.50.720">
    <property type="entry name" value="NAD(P)-binding Rossmann-like Domain"/>
    <property type="match status" value="1"/>
</dbReference>
<proteinExistence type="inferred from homology"/>
<keyword evidence="2" id="KW-0521">NADP</keyword>
<evidence type="ECO:0000259" key="3">
    <source>
        <dbReference type="Pfam" id="PF04321"/>
    </source>
</evidence>
<comment type="caution">
    <text evidence="4">The sequence shown here is derived from an EMBL/GenBank/DDBJ whole genome shotgun (WGS) entry which is preliminary data.</text>
</comment>
<accession>A0ABU0MXE4</accession>
<keyword evidence="2 4" id="KW-0560">Oxidoreductase</keyword>
<comment type="pathway">
    <text evidence="2">Carbohydrate biosynthesis; dTDP-L-rhamnose biosynthesis.</text>
</comment>
<evidence type="ECO:0000313" key="5">
    <source>
        <dbReference type="Proteomes" id="UP001232584"/>
    </source>
</evidence>
<gene>
    <name evidence="4" type="ORF">QOZ92_000701</name>
</gene>
<dbReference type="RefSeq" id="WP_307503061.1">
    <property type="nucleotide sequence ID" value="NZ_BAAACE010000029.1"/>
</dbReference>
<dbReference type="EC" id="1.1.1.133" evidence="2"/>
<dbReference type="EMBL" id="JAUSWG010000002">
    <property type="protein sequence ID" value="MDQ0555588.1"/>
    <property type="molecule type" value="Genomic_DNA"/>
</dbReference>
<dbReference type="PANTHER" id="PTHR10491">
    <property type="entry name" value="DTDP-4-DEHYDRORHAMNOSE REDUCTASE"/>
    <property type="match status" value="1"/>
</dbReference>
<feature type="domain" description="RmlD-like substrate binding" evidence="3">
    <location>
        <begin position="3"/>
        <end position="234"/>
    </location>
</feature>
<dbReference type="Pfam" id="PF04321">
    <property type="entry name" value="RmlD_sub_bind"/>
    <property type="match status" value="1"/>
</dbReference>
<sequence>MKKILVFGATGMAGHMVTMYLSKMKEKYTIYNICHKNKLNENSIICDIDNLEKINELIKNINPDVIINCIGVLNKSAELDIKNTIYVNTFFPRFLARIGEIENIKILHLSTDCVFNGTKGNYSEDSFKDEDEIYGLSKNLGEIYGKNSLTIRTSIIGPELKNGSGLFNWFMHQEGIVKGFTNVYWNGITTLELAKVIDKALDTNIYGIYNIANDSKISKYNLLNIIKDEFGKNNIIIEAFYDIYSDKSLITIKKDFNYKVSSYNDMIKDMNIWMKENKNLYNLYF</sequence>
<evidence type="ECO:0000256" key="2">
    <source>
        <dbReference type="RuleBase" id="RU364082"/>
    </source>
</evidence>
<evidence type="ECO:0000313" key="4">
    <source>
        <dbReference type="EMBL" id="MDQ0555588.1"/>
    </source>
</evidence>
<dbReference type="PANTHER" id="PTHR10491:SF4">
    <property type="entry name" value="METHIONINE ADENOSYLTRANSFERASE 2 SUBUNIT BETA"/>
    <property type="match status" value="1"/>
</dbReference>
<dbReference type="CDD" id="cd05254">
    <property type="entry name" value="dTDP_HR_like_SDR_e"/>
    <property type="match status" value="1"/>
</dbReference>